<dbReference type="RefSeq" id="WP_025351569.1">
    <property type="nucleotide sequence ID" value="NZ_CP006850.1"/>
</dbReference>
<keyword evidence="2" id="KW-1133">Transmembrane helix</keyword>
<dbReference type="PATRIC" id="fig|1415166.3.peg.5582"/>
<organism evidence="3 4">
    <name type="scientific">Nocardia nova SH22a</name>
    <dbReference type="NCBI Taxonomy" id="1415166"/>
    <lineage>
        <taxon>Bacteria</taxon>
        <taxon>Bacillati</taxon>
        <taxon>Actinomycetota</taxon>
        <taxon>Actinomycetes</taxon>
        <taxon>Mycobacteriales</taxon>
        <taxon>Nocardiaceae</taxon>
        <taxon>Nocardia</taxon>
    </lineage>
</organism>
<protein>
    <submittedName>
        <fullName evidence="3">Uncharacterized protein</fullName>
    </submittedName>
</protein>
<feature type="compositionally biased region" description="Low complexity" evidence="1">
    <location>
        <begin position="126"/>
        <end position="142"/>
    </location>
</feature>
<dbReference type="EMBL" id="CP006850">
    <property type="protein sequence ID" value="AHH20192.1"/>
    <property type="molecule type" value="Genomic_DNA"/>
</dbReference>
<dbReference type="eggNOG" id="ENOG5034BWG">
    <property type="taxonomic scope" value="Bacteria"/>
</dbReference>
<gene>
    <name evidence="3" type="ORF">NONO_c54120</name>
</gene>
<dbReference type="NCBIfam" id="NF047839">
    <property type="entry name" value="PspM_Rv2743c"/>
    <property type="match status" value="1"/>
</dbReference>
<accession>W5TLN7</accession>
<dbReference type="Pfam" id="PF25587">
    <property type="entry name" value="Rv2743c"/>
    <property type="match status" value="1"/>
</dbReference>
<evidence type="ECO:0000313" key="4">
    <source>
        <dbReference type="Proteomes" id="UP000019150"/>
    </source>
</evidence>
<keyword evidence="2" id="KW-0472">Membrane</keyword>
<proteinExistence type="predicted"/>
<feature type="transmembrane region" description="Helical" evidence="2">
    <location>
        <begin position="198"/>
        <end position="216"/>
    </location>
</feature>
<dbReference type="HOGENOM" id="CLU_055274_1_0_11"/>
<name>W5TLN7_9NOCA</name>
<reference evidence="3 4" key="1">
    <citation type="journal article" date="2014" name="Appl. Environ. Microbiol.">
        <title>Insights into the Microbial Degradation of Rubber and Gutta-Percha by Analysis of the Complete Genome of Nocardia nova SH22a.</title>
        <authorList>
            <person name="Luo Q."/>
            <person name="Hiessl S."/>
            <person name="Poehlein A."/>
            <person name="Daniel R."/>
            <person name="Steinbuchel A."/>
        </authorList>
    </citation>
    <scope>NUCLEOTIDE SEQUENCE [LARGE SCALE GENOMIC DNA]</scope>
    <source>
        <strain evidence="3">SH22a</strain>
    </source>
</reference>
<dbReference type="AlphaFoldDB" id="W5TLN7"/>
<evidence type="ECO:0000313" key="3">
    <source>
        <dbReference type="EMBL" id="AHH20192.1"/>
    </source>
</evidence>
<evidence type="ECO:0000256" key="1">
    <source>
        <dbReference type="SAM" id="MobiDB-lite"/>
    </source>
</evidence>
<feature type="compositionally biased region" description="Polar residues" evidence="1">
    <location>
        <begin position="48"/>
        <end position="60"/>
    </location>
</feature>
<sequence length="413" mass="43459">MGRTRARTEPAKTRVRPWSRSARTGVSAPPIDAMRVVPASNEPGADPTRTSSAEPLSTESPARHRNSGHGVRESGPAHSTPGQDRVPAPSVNLFSGYGDRVPARVAGSDSGSETGSAAGRHDRTRSGAAAGASARGSRTGSSPRNTAAERGIGDDRDRLARMPDALREAGEFALHTVRKWADPRERELRKRRRVRRRSLRWSAASGMTVLGTAGLVAISAPVWAVVVVGGGTVALVTGAAVSTRRYLELRRNPLPPAAFVPRRLPAVRSAARAPVARLVRAERAMYALGRHIADGGRLPADDLTDTLATADSGAAALHALAGDIAAMEQAVGVVADSRCAPQLSRQLDAMVERLESGVGEYEQLVSAAGRILAAPPATGAPADEFGWAMLTLREAADRLDGWAQALTDLADRH</sequence>
<dbReference type="KEGG" id="nno:NONO_c54120"/>
<keyword evidence="4" id="KW-1185">Reference proteome</keyword>
<feature type="compositionally biased region" description="Basic and acidic residues" evidence="1">
    <location>
        <begin position="1"/>
        <end position="12"/>
    </location>
</feature>
<keyword evidence="2" id="KW-0812">Transmembrane</keyword>
<dbReference type="STRING" id="1415166.NONO_c54120"/>
<dbReference type="Proteomes" id="UP000019150">
    <property type="component" value="Chromosome"/>
</dbReference>
<dbReference type="InterPro" id="IPR057952">
    <property type="entry name" value="Rv2743c-like"/>
</dbReference>
<evidence type="ECO:0000256" key="2">
    <source>
        <dbReference type="SAM" id="Phobius"/>
    </source>
</evidence>
<feature type="transmembrane region" description="Helical" evidence="2">
    <location>
        <begin position="222"/>
        <end position="241"/>
    </location>
</feature>
<feature type="region of interest" description="Disordered" evidence="1">
    <location>
        <begin position="1"/>
        <end position="158"/>
    </location>
</feature>